<sequence length="74" mass="8112">MPINLGAEIKELISHLPTETTGITEYKVAGNTKTVLLSRDGMSKKMVIGLRRIYEYASQRPAIGIAALVMTHDP</sequence>
<accession>A0A3N4L0L1</accession>
<keyword evidence="2" id="KW-1185">Reference proteome</keyword>
<name>A0A3N4L0L1_9PEZI</name>
<protein>
    <submittedName>
        <fullName evidence="1">Uncharacterized protein</fullName>
    </submittedName>
</protein>
<gene>
    <name evidence="1" type="ORF">P167DRAFT_570597</name>
</gene>
<dbReference type="AlphaFoldDB" id="A0A3N4L0L1"/>
<evidence type="ECO:0000313" key="1">
    <source>
        <dbReference type="EMBL" id="RPB16364.1"/>
    </source>
</evidence>
<proteinExistence type="predicted"/>
<dbReference type="EMBL" id="ML119109">
    <property type="protein sequence ID" value="RPB16364.1"/>
    <property type="molecule type" value="Genomic_DNA"/>
</dbReference>
<reference evidence="1 2" key="1">
    <citation type="journal article" date="2018" name="Nat. Ecol. Evol.">
        <title>Pezizomycetes genomes reveal the molecular basis of ectomycorrhizal truffle lifestyle.</title>
        <authorList>
            <person name="Murat C."/>
            <person name="Payen T."/>
            <person name="Noel B."/>
            <person name="Kuo A."/>
            <person name="Morin E."/>
            <person name="Chen J."/>
            <person name="Kohler A."/>
            <person name="Krizsan K."/>
            <person name="Balestrini R."/>
            <person name="Da Silva C."/>
            <person name="Montanini B."/>
            <person name="Hainaut M."/>
            <person name="Levati E."/>
            <person name="Barry K.W."/>
            <person name="Belfiori B."/>
            <person name="Cichocki N."/>
            <person name="Clum A."/>
            <person name="Dockter R.B."/>
            <person name="Fauchery L."/>
            <person name="Guy J."/>
            <person name="Iotti M."/>
            <person name="Le Tacon F."/>
            <person name="Lindquist E.A."/>
            <person name="Lipzen A."/>
            <person name="Malagnac F."/>
            <person name="Mello A."/>
            <person name="Molinier V."/>
            <person name="Miyauchi S."/>
            <person name="Poulain J."/>
            <person name="Riccioni C."/>
            <person name="Rubini A."/>
            <person name="Sitrit Y."/>
            <person name="Splivallo R."/>
            <person name="Traeger S."/>
            <person name="Wang M."/>
            <person name="Zifcakova L."/>
            <person name="Wipf D."/>
            <person name="Zambonelli A."/>
            <person name="Paolocci F."/>
            <person name="Nowrousian M."/>
            <person name="Ottonello S."/>
            <person name="Baldrian P."/>
            <person name="Spatafora J.W."/>
            <person name="Henrissat B."/>
            <person name="Nagy L.G."/>
            <person name="Aury J.M."/>
            <person name="Wincker P."/>
            <person name="Grigoriev I.V."/>
            <person name="Bonfante P."/>
            <person name="Martin F.M."/>
        </authorList>
    </citation>
    <scope>NUCLEOTIDE SEQUENCE [LARGE SCALE GENOMIC DNA]</scope>
    <source>
        <strain evidence="1 2">CCBAS932</strain>
    </source>
</reference>
<evidence type="ECO:0000313" key="2">
    <source>
        <dbReference type="Proteomes" id="UP000277580"/>
    </source>
</evidence>
<organism evidence="1 2">
    <name type="scientific">Morchella conica CCBAS932</name>
    <dbReference type="NCBI Taxonomy" id="1392247"/>
    <lineage>
        <taxon>Eukaryota</taxon>
        <taxon>Fungi</taxon>
        <taxon>Dikarya</taxon>
        <taxon>Ascomycota</taxon>
        <taxon>Pezizomycotina</taxon>
        <taxon>Pezizomycetes</taxon>
        <taxon>Pezizales</taxon>
        <taxon>Morchellaceae</taxon>
        <taxon>Morchella</taxon>
    </lineage>
</organism>
<dbReference type="Proteomes" id="UP000277580">
    <property type="component" value="Unassembled WGS sequence"/>
</dbReference>
<dbReference type="InParanoid" id="A0A3N4L0L1"/>